<accession>A0ABP9EW27</accession>
<dbReference type="EMBL" id="BAABJZ010000072">
    <property type="protein sequence ID" value="GAA4887686.1"/>
    <property type="molecule type" value="Genomic_DNA"/>
</dbReference>
<keyword evidence="6" id="KW-1185">Reference proteome</keyword>
<evidence type="ECO:0000313" key="5">
    <source>
        <dbReference type="EMBL" id="GAA4887686.1"/>
    </source>
</evidence>
<keyword evidence="3 4" id="KW-0949">S-adenosyl-L-methionine</keyword>
<dbReference type="Proteomes" id="UP001499988">
    <property type="component" value="Unassembled WGS sequence"/>
</dbReference>
<feature type="binding site" evidence="4">
    <location>
        <position position="163"/>
    </location>
    <ligand>
        <name>S-adenosyl-L-methionine</name>
        <dbReference type="ChEBI" id="CHEBI:59789"/>
    </ligand>
</feature>
<dbReference type="InterPro" id="IPR029063">
    <property type="entry name" value="SAM-dependent_MTases_sf"/>
</dbReference>
<feature type="binding site" evidence="4">
    <location>
        <begin position="142"/>
        <end position="143"/>
    </location>
    <ligand>
        <name>S-adenosyl-L-methionine</name>
        <dbReference type="ChEBI" id="CHEBI:59789"/>
    </ligand>
</feature>
<feature type="binding site" evidence="4">
    <location>
        <position position="117"/>
    </location>
    <ligand>
        <name>S-adenosyl-L-methionine</name>
        <dbReference type="ChEBI" id="CHEBI:59789"/>
    </ligand>
</feature>
<dbReference type="PROSITE" id="PS00092">
    <property type="entry name" value="N6_MTASE"/>
    <property type="match status" value="1"/>
</dbReference>
<dbReference type="RefSeq" id="WP_345335372.1">
    <property type="nucleotide sequence ID" value="NZ_BAABJZ010000072.1"/>
</dbReference>
<keyword evidence="1 4" id="KW-0489">Methyltransferase</keyword>
<evidence type="ECO:0000256" key="2">
    <source>
        <dbReference type="ARBA" id="ARBA00022679"/>
    </source>
</evidence>
<dbReference type="InterPro" id="IPR007473">
    <property type="entry name" value="RlmJ"/>
</dbReference>
<dbReference type="Pfam" id="PF04378">
    <property type="entry name" value="RsmJ"/>
    <property type="match status" value="1"/>
</dbReference>
<feature type="site" description="Interaction with substrate rRNA" evidence="4">
    <location>
        <position position="4"/>
    </location>
</feature>
<keyword evidence="4" id="KW-0698">rRNA processing</keyword>
<gene>
    <name evidence="4" type="primary">rlmJ</name>
    <name evidence="5" type="ORF">GCM10023333_21360</name>
</gene>
<comment type="caution">
    <text evidence="5">The sequence shown here is derived from an EMBL/GenBank/DDBJ whole genome shotgun (WGS) entry which is preliminary data.</text>
</comment>
<name>A0ABP9EW27_9GAMM</name>
<dbReference type="InterPro" id="IPR002052">
    <property type="entry name" value="DNA_methylase_N6_adenine_CS"/>
</dbReference>
<comment type="catalytic activity">
    <reaction evidence="4">
        <text>adenosine(2030) in 23S rRNA + S-adenosyl-L-methionine = N(6)-methyladenosine(2030) in 23S rRNA + S-adenosyl-L-homocysteine + H(+)</text>
        <dbReference type="Rhea" id="RHEA:43736"/>
        <dbReference type="Rhea" id="RHEA-COMP:10668"/>
        <dbReference type="Rhea" id="RHEA-COMP:10669"/>
        <dbReference type="ChEBI" id="CHEBI:15378"/>
        <dbReference type="ChEBI" id="CHEBI:57856"/>
        <dbReference type="ChEBI" id="CHEBI:59789"/>
        <dbReference type="ChEBI" id="CHEBI:74411"/>
        <dbReference type="ChEBI" id="CHEBI:74449"/>
        <dbReference type="EC" id="2.1.1.266"/>
    </reaction>
</comment>
<comment type="similarity">
    <text evidence="4">Belongs to the RlmJ family.</text>
</comment>
<dbReference type="Gene3D" id="3.40.50.150">
    <property type="entry name" value="Vaccinia Virus protein VP39"/>
    <property type="match status" value="1"/>
</dbReference>
<evidence type="ECO:0000256" key="3">
    <source>
        <dbReference type="ARBA" id="ARBA00022691"/>
    </source>
</evidence>
<keyword evidence="2 4" id="KW-0808">Transferase</keyword>
<feature type="binding site" evidence="4">
    <location>
        <position position="42"/>
    </location>
    <ligand>
        <name>S-adenosyl-L-methionine</name>
        <dbReference type="ChEBI" id="CHEBI:59789"/>
    </ligand>
</feature>
<dbReference type="SUPFAM" id="SSF53335">
    <property type="entry name" value="S-adenosyl-L-methionine-dependent methyltransferases"/>
    <property type="match status" value="1"/>
</dbReference>
<dbReference type="EC" id="2.1.1.266" evidence="4"/>
<feature type="binding site" evidence="4">
    <location>
        <position position="99"/>
    </location>
    <ligand>
        <name>S-adenosyl-L-methionine</name>
        <dbReference type="ChEBI" id="CHEBI:59789"/>
    </ligand>
</feature>
<dbReference type="PANTHER" id="PTHR37426">
    <property type="entry name" value="RIBOSOMAL RNA LARGE SUBUNIT METHYLTRANSFERASE J"/>
    <property type="match status" value="1"/>
</dbReference>
<evidence type="ECO:0000313" key="6">
    <source>
        <dbReference type="Proteomes" id="UP001499988"/>
    </source>
</evidence>
<evidence type="ECO:0000256" key="1">
    <source>
        <dbReference type="ARBA" id="ARBA00022603"/>
    </source>
</evidence>
<protein>
    <recommendedName>
        <fullName evidence="4">Ribosomal RNA large subunit methyltransferase J</fullName>
        <ecNumber evidence="4">2.1.1.266</ecNumber>
    </recommendedName>
    <alternativeName>
        <fullName evidence="4">23S rRNA (adenine(2030)-N6)-methyltransferase</fullName>
    </alternativeName>
    <alternativeName>
        <fullName evidence="4">23S rRNA m6A2030 methyltransferase</fullName>
    </alternativeName>
</protein>
<evidence type="ECO:0000256" key="4">
    <source>
        <dbReference type="HAMAP-Rule" id="MF_00934"/>
    </source>
</evidence>
<comment type="subunit">
    <text evidence="4">Monomer.</text>
</comment>
<feature type="binding site" evidence="4">
    <location>
        <position position="19"/>
    </location>
    <ligand>
        <name>S-adenosyl-L-methionine</name>
        <dbReference type="ChEBI" id="CHEBI:59789"/>
    </ligand>
</feature>
<proteinExistence type="inferred from homology"/>
<keyword evidence="4" id="KW-0694">RNA-binding</keyword>
<comment type="function">
    <text evidence="4">Specifically methylates the adenine in position 2030 of 23S rRNA.</text>
</comment>
<dbReference type="HAMAP" id="MF_00934">
    <property type="entry name" value="23SrRNA_methyltr_J"/>
    <property type="match status" value="1"/>
</dbReference>
<organism evidence="5 6">
    <name type="scientific">Ferrimonas pelagia</name>
    <dbReference type="NCBI Taxonomy" id="1177826"/>
    <lineage>
        <taxon>Bacteria</taxon>
        <taxon>Pseudomonadati</taxon>
        <taxon>Pseudomonadota</taxon>
        <taxon>Gammaproteobacteria</taxon>
        <taxon>Alteromonadales</taxon>
        <taxon>Ferrimonadaceae</taxon>
        <taxon>Ferrimonas</taxon>
    </lineage>
</organism>
<reference evidence="6" key="1">
    <citation type="journal article" date="2019" name="Int. J. Syst. Evol. Microbiol.">
        <title>The Global Catalogue of Microorganisms (GCM) 10K type strain sequencing project: providing services to taxonomists for standard genome sequencing and annotation.</title>
        <authorList>
            <consortium name="The Broad Institute Genomics Platform"/>
            <consortium name="The Broad Institute Genome Sequencing Center for Infectious Disease"/>
            <person name="Wu L."/>
            <person name="Ma J."/>
        </authorList>
    </citation>
    <scope>NUCLEOTIDE SEQUENCE [LARGE SCALE GENOMIC DNA]</scope>
    <source>
        <strain evidence="6">JCM 18401</strain>
    </source>
</reference>
<sequence length="279" mass="32129">MLSYRHSYHAGNHADVLKHTVQALILEALKGKEKPFVYHDTHSGAGRYDLRDDHAEKTGEYVEGIGRLWQQDCPEALHPYLKAVKALNPNGELRYYPGSPALANALIREQDRMLLTELHPSDHPRLEQEFARDRRVKIFKEDGYQRLKASMPPQERRGVVLIDPPYELKTEYDDLVKGVVEAHKRWATGTYALWYPVVYREDIDYVERKLKASGIRKILKIEMNVLGDSNARGMTGSGMIVINPPWTLEQQMNELLPWLTPKLAQSSQARFCVDWLVPE</sequence>
<feature type="active site" description="Proton acceptor" evidence="4">
    <location>
        <position position="163"/>
    </location>
</feature>
<dbReference type="PANTHER" id="PTHR37426:SF1">
    <property type="entry name" value="RIBOSOMAL RNA LARGE SUBUNIT METHYLTRANSFERASE J"/>
    <property type="match status" value="1"/>
</dbReference>